<evidence type="ECO:0000256" key="1">
    <source>
        <dbReference type="ARBA" id="ARBA00010333"/>
    </source>
</evidence>
<dbReference type="SUPFAM" id="SSF53850">
    <property type="entry name" value="Periplasmic binding protein-like II"/>
    <property type="match status" value="1"/>
</dbReference>
<proteinExistence type="inferred from homology"/>
<dbReference type="SMART" id="SM00062">
    <property type="entry name" value="PBPb"/>
    <property type="match status" value="1"/>
</dbReference>
<dbReference type="Gene3D" id="3.40.190.10">
    <property type="entry name" value="Periplasmic binding protein-like II"/>
    <property type="match status" value="2"/>
</dbReference>
<evidence type="ECO:0000256" key="2">
    <source>
        <dbReference type="ARBA" id="ARBA00022729"/>
    </source>
</evidence>
<evidence type="ECO:0000259" key="3">
    <source>
        <dbReference type="SMART" id="SM00062"/>
    </source>
</evidence>
<keyword evidence="5" id="KW-1185">Reference proteome</keyword>
<name>A0ABW1XJU8_9ALTE</name>
<organism evidence="4 5">
    <name type="scientific">Pseudobowmanella zhangzhouensis</name>
    <dbReference type="NCBI Taxonomy" id="1537679"/>
    <lineage>
        <taxon>Bacteria</taxon>
        <taxon>Pseudomonadati</taxon>
        <taxon>Pseudomonadota</taxon>
        <taxon>Gammaproteobacteria</taxon>
        <taxon>Alteromonadales</taxon>
        <taxon>Alteromonadaceae</taxon>
    </lineage>
</organism>
<comment type="caution">
    <text evidence="4">The sequence shown here is derived from an EMBL/GenBank/DDBJ whole genome shotgun (WGS) entry which is preliminary data.</text>
</comment>
<evidence type="ECO:0000313" key="4">
    <source>
        <dbReference type="EMBL" id="MFC6440323.1"/>
    </source>
</evidence>
<gene>
    <name evidence="4" type="ORF">ACFP85_09210</name>
</gene>
<dbReference type="InterPro" id="IPR001638">
    <property type="entry name" value="Solute-binding_3/MltF_N"/>
</dbReference>
<dbReference type="PANTHER" id="PTHR35936">
    <property type="entry name" value="MEMBRANE-BOUND LYTIC MUREIN TRANSGLYCOSYLASE F"/>
    <property type="match status" value="1"/>
</dbReference>
<feature type="domain" description="Solute-binding protein family 3/N-terminal" evidence="3">
    <location>
        <begin position="15"/>
        <end position="241"/>
    </location>
</feature>
<reference evidence="5" key="1">
    <citation type="journal article" date="2019" name="Int. J. Syst. Evol. Microbiol.">
        <title>The Global Catalogue of Microorganisms (GCM) 10K type strain sequencing project: providing services to taxonomists for standard genome sequencing and annotation.</title>
        <authorList>
            <consortium name="The Broad Institute Genomics Platform"/>
            <consortium name="The Broad Institute Genome Sequencing Center for Infectious Disease"/>
            <person name="Wu L."/>
            <person name="Ma J."/>
        </authorList>
    </citation>
    <scope>NUCLEOTIDE SEQUENCE [LARGE SCALE GENOMIC DNA]</scope>
    <source>
        <strain evidence="5">CGMCC 1.16031</strain>
    </source>
</reference>
<evidence type="ECO:0000313" key="5">
    <source>
        <dbReference type="Proteomes" id="UP001596364"/>
    </source>
</evidence>
<dbReference type="Pfam" id="PF00497">
    <property type="entry name" value="SBP_bac_3"/>
    <property type="match status" value="1"/>
</dbReference>
<dbReference type="PANTHER" id="PTHR35936:SF25">
    <property type="entry name" value="ABC TRANSPORTER SUBSTRATE-BINDING PROTEIN"/>
    <property type="match status" value="1"/>
</dbReference>
<comment type="similarity">
    <text evidence="1">Belongs to the bacterial solute-binding protein 3 family.</text>
</comment>
<keyword evidence="2" id="KW-0732">Signal</keyword>
<accession>A0ABW1XJU8</accession>
<dbReference type="RefSeq" id="WP_131258123.1">
    <property type="nucleotide sequence ID" value="NZ_JBHSUS010000001.1"/>
</dbReference>
<protein>
    <submittedName>
        <fullName evidence="4">Substrate-binding periplasmic protein</fullName>
    </submittedName>
</protein>
<dbReference type="EMBL" id="JBHSUS010000001">
    <property type="protein sequence ID" value="MFC6440323.1"/>
    <property type="molecule type" value="Genomic_DNA"/>
</dbReference>
<dbReference type="Proteomes" id="UP001596364">
    <property type="component" value="Unassembled WGS sequence"/>
</dbReference>
<sequence>MTLWNIGWASTLPSRLKCASDTFEPYVIETSQYASLQGVNVELVENAASLLGIEIEFNRVPWARLEQALKENQVDCAVAFFLTPERAQSMNYTRVPIQFTSYNLFTHTGTLKKGWGTEQIKGWQIGYHRGFLLPQELTQLADENAIKLVALQSEEQALAMLVKHRLNALITNKDVGLYLLKKNNWHGIDVISPAFSYTPAYLVFSKKDGYEGFIPLFDEALFELMKNGRYAQIRQQYGLEQIKTLADNTDLSGVGNP</sequence>